<dbReference type="Proteomes" id="UP000194236">
    <property type="component" value="Unassembled WGS sequence"/>
</dbReference>
<dbReference type="OrthoDB" id="6235964at2759"/>
<evidence type="ECO:0000259" key="2">
    <source>
        <dbReference type="PROSITE" id="PS50003"/>
    </source>
</evidence>
<dbReference type="SUPFAM" id="SSF50729">
    <property type="entry name" value="PH domain-like"/>
    <property type="match status" value="1"/>
</dbReference>
<evidence type="ECO:0000313" key="4">
    <source>
        <dbReference type="Proteomes" id="UP000194236"/>
    </source>
</evidence>
<dbReference type="InterPro" id="IPR001849">
    <property type="entry name" value="PH_domain"/>
</dbReference>
<dbReference type="InterPro" id="IPR011993">
    <property type="entry name" value="PH-like_dom_sf"/>
</dbReference>
<dbReference type="SMART" id="SM00233">
    <property type="entry name" value="PH"/>
    <property type="match status" value="1"/>
</dbReference>
<feature type="domain" description="PH" evidence="2">
    <location>
        <begin position="89"/>
        <end position="199"/>
    </location>
</feature>
<dbReference type="PANTHER" id="PTHR11243:SF23">
    <property type="entry name" value="LD06925P"/>
    <property type="match status" value="1"/>
</dbReference>
<dbReference type="Gene3D" id="3.10.20.90">
    <property type="entry name" value="Phosphatidylinositol 3-kinase Catalytic Subunit, Chain A, domain 1"/>
    <property type="match status" value="1"/>
</dbReference>
<dbReference type="PANTHER" id="PTHR11243">
    <property type="entry name" value="GROWTH FACTOR RECEPTOR-BOUND PROTEIN"/>
    <property type="match status" value="1"/>
</dbReference>
<evidence type="ECO:0000256" key="1">
    <source>
        <dbReference type="SAM" id="MobiDB-lite"/>
    </source>
</evidence>
<name>A0A1Y3BI02_EURMA</name>
<dbReference type="InterPro" id="IPR039665">
    <property type="entry name" value="PH_APBB1IP"/>
</dbReference>
<feature type="region of interest" description="Disordered" evidence="1">
    <location>
        <begin position="223"/>
        <end position="243"/>
    </location>
</feature>
<dbReference type="CDD" id="cd01259">
    <property type="entry name" value="PH_APBB1IP"/>
    <property type="match status" value="1"/>
</dbReference>
<dbReference type="Gene3D" id="2.30.29.30">
    <property type="entry name" value="Pleckstrin-homology domain (PH domain)/Phosphotyrosine-binding domain (PTB)"/>
    <property type="match status" value="1"/>
</dbReference>
<organism evidence="3 4">
    <name type="scientific">Euroglyphus maynei</name>
    <name type="common">Mayne's house dust mite</name>
    <dbReference type="NCBI Taxonomy" id="6958"/>
    <lineage>
        <taxon>Eukaryota</taxon>
        <taxon>Metazoa</taxon>
        <taxon>Ecdysozoa</taxon>
        <taxon>Arthropoda</taxon>
        <taxon>Chelicerata</taxon>
        <taxon>Arachnida</taxon>
        <taxon>Acari</taxon>
        <taxon>Acariformes</taxon>
        <taxon>Sarcoptiformes</taxon>
        <taxon>Astigmata</taxon>
        <taxon>Psoroptidia</taxon>
        <taxon>Analgoidea</taxon>
        <taxon>Pyroglyphidae</taxon>
        <taxon>Pyroglyphinae</taxon>
        <taxon>Euroglyphus</taxon>
    </lineage>
</organism>
<protein>
    <submittedName>
        <fullName evidence="3">PH domain containing protein</fullName>
    </submittedName>
</protein>
<dbReference type="EMBL" id="MUJZ01017936">
    <property type="protein sequence ID" value="OTF80502.1"/>
    <property type="molecule type" value="Genomic_DNA"/>
</dbReference>
<feature type="compositionally biased region" description="Low complexity" evidence="1">
    <location>
        <begin position="227"/>
        <end position="243"/>
    </location>
</feature>
<proteinExistence type="predicted"/>
<accession>A0A1Y3BI02</accession>
<dbReference type="AlphaFoldDB" id="A0A1Y3BI02"/>
<sequence>RFYEDHESLVENVLYWGRDHHNSNKLYFVQQPDKYDMFVQPEKYLISVSQPNENVDTLKSGSLRAKYNANQLRSDLIGQFFTNNNNVRVPEIEGNLFLRSDGKKVWKKYFFSLRSSGLYYCPKGKPKSTKDLICLTAFELNCVYYGFGWRKKFKAPNDYGFAIKHPQIQTKSPKHIKYLCAESQDDLKLWMTGIRIAKYGHHLLENYKQFKINVEHSNTLDDDDDGGCVNTTNNTTGDELLNK</sequence>
<dbReference type="InterPro" id="IPR039664">
    <property type="entry name" value="GRB/APBB1IP"/>
</dbReference>
<dbReference type="Pfam" id="PF00169">
    <property type="entry name" value="PH"/>
    <property type="match status" value="1"/>
</dbReference>
<comment type="caution">
    <text evidence="3">The sequence shown here is derived from an EMBL/GenBank/DDBJ whole genome shotgun (WGS) entry which is preliminary data.</text>
</comment>
<dbReference type="PROSITE" id="PS50003">
    <property type="entry name" value="PH_DOMAIN"/>
    <property type="match status" value="1"/>
</dbReference>
<feature type="non-terminal residue" evidence="3">
    <location>
        <position position="1"/>
    </location>
</feature>
<evidence type="ECO:0000313" key="3">
    <source>
        <dbReference type="EMBL" id="OTF80502.1"/>
    </source>
</evidence>
<reference evidence="3 4" key="1">
    <citation type="submission" date="2017-03" db="EMBL/GenBank/DDBJ databases">
        <title>Genome Survey of Euroglyphus maynei.</title>
        <authorList>
            <person name="Arlian L.G."/>
            <person name="Morgan M.S."/>
            <person name="Rider S.D."/>
        </authorList>
    </citation>
    <scope>NUCLEOTIDE SEQUENCE [LARGE SCALE GENOMIC DNA]</scope>
    <source>
        <strain evidence="3">Arlian Lab</strain>
        <tissue evidence="3">Whole body</tissue>
    </source>
</reference>
<gene>
    <name evidence="3" type="ORF">BLA29_002129</name>
</gene>
<keyword evidence="4" id="KW-1185">Reference proteome</keyword>